<reference evidence="2 3" key="1">
    <citation type="submission" date="2019-02" db="EMBL/GenBank/DDBJ databases">
        <title>Pedobacter sp. RP-1-13 sp. nov., isolated from Arctic soil.</title>
        <authorList>
            <person name="Dahal R.H."/>
        </authorList>
    </citation>
    <scope>NUCLEOTIDE SEQUENCE [LARGE SCALE GENOMIC DNA]</scope>
    <source>
        <strain evidence="2 3">RP-1-13</strain>
    </source>
</reference>
<protein>
    <submittedName>
        <fullName evidence="2">N-acetyltransferase</fullName>
    </submittedName>
</protein>
<dbReference type="CDD" id="cd04301">
    <property type="entry name" value="NAT_SF"/>
    <property type="match status" value="1"/>
</dbReference>
<dbReference type="InterPro" id="IPR016181">
    <property type="entry name" value="Acyl_CoA_acyltransferase"/>
</dbReference>
<organism evidence="2 3">
    <name type="scientific">Pedobacter frigiditerrae</name>
    <dbReference type="NCBI Taxonomy" id="2530452"/>
    <lineage>
        <taxon>Bacteria</taxon>
        <taxon>Pseudomonadati</taxon>
        <taxon>Bacteroidota</taxon>
        <taxon>Sphingobacteriia</taxon>
        <taxon>Sphingobacteriales</taxon>
        <taxon>Sphingobacteriaceae</taxon>
        <taxon>Pedobacter</taxon>
    </lineage>
</organism>
<accession>A0A4R0N2A9</accession>
<dbReference type="AlphaFoldDB" id="A0A4R0N2A9"/>
<dbReference type="EMBL" id="SJSK01000001">
    <property type="protein sequence ID" value="TCC93941.1"/>
    <property type="molecule type" value="Genomic_DNA"/>
</dbReference>
<proteinExistence type="predicted"/>
<dbReference type="PROSITE" id="PS51186">
    <property type="entry name" value="GNAT"/>
    <property type="match status" value="1"/>
</dbReference>
<gene>
    <name evidence="2" type="ORF">EZ428_03985</name>
</gene>
<dbReference type="Pfam" id="PF13302">
    <property type="entry name" value="Acetyltransf_3"/>
    <property type="match status" value="1"/>
</dbReference>
<dbReference type="OrthoDB" id="9811523at2"/>
<evidence type="ECO:0000313" key="3">
    <source>
        <dbReference type="Proteomes" id="UP000292884"/>
    </source>
</evidence>
<sequence length="183" mass="21244">MLQLNFPSFPTLETERLILRSHAISDAETLFALRNNDDVMKFIHRERQKTVAEVEDFISSFNEGCKQGRHLAWVIALKENPNQMIGSIGYWRTNLANYRAEIGYMLHPDYWRKGIISEALIKTIDFGFNDMKLHSIQANIDPGNDASRQILIKHGFVKEAHFKEDFYFQGKFLDSEIYSLING</sequence>
<dbReference type="Proteomes" id="UP000292884">
    <property type="component" value="Unassembled WGS sequence"/>
</dbReference>
<dbReference type="InterPro" id="IPR051531">
    <property type="entry name" value="N-acetyltransferase"/>
</dbReference>
<dbReference type="PANTHER" id="PTHR43792:SF1">
    <property type="entry name" value="N-ACETYLTRANSFERASE DOMAIN-CONTAINING PROTEIN"/>
    <property type="match status" value="1"/>
</dbReference>
<comment type="caution">
    <text evidence="2">The sequence shown here is derived from an EMBL/GenBank/DDBJ whole genome shotgun (WGS) entry which is preliminary data.</text>
</comment>
<evidence type="ECO:0000259" key="1">
    <source>
        <dbReference type="PROSITE" id="PS51186"/>
    </source>
</evidence>
<keyword evidence="2" id="KW-0808">Transferase</keyword>
<dbReference type="RefSeq" id="WP_131551807.1">
    <property type="nucleotide sequence ID" value="NZ_SJSK01000001.1"/>
</dbReference>
<dbReference type="SUPFAM" id="SSF55729">
    <property type="entry name" value="Acyl-CoA N-acyltransferases (Nat)"/>
    <property type="match status" value="1"/>
</dbReference>
<dbReference type="GO" id="GO:0016747">
    <property type="term" value="F:acyltransferase activity, transferring groups other than amino-acyl groups"/>
    <property type="evidence" value="ECO:0007669"/>
    <property type="project" value="InterPro"/>
</dbReference>
<dbReference type="InterPro" id="IPR000182">
    <property type="entry name" value="GNAT_dom"/>
</dbReference>
<keyword evidence="3" id="KW-1185">Reference proteome</keyword>
<feature type="domain" description="N-acetyltransferase" evidence="1">
    <location>
        <begin position="17"/>
        <end position="174"/>
    </location>
</feature>
<dbReference type="PANTHER" id="PTHR43792">
    <property type="entry name" value="GNAT FAMILY, PUTATIVE (AFU_ORTHOLOGUE AFUA_3G00765)-RELATED-RELATED"/>
    <property type="match status" value="1"/>
</dbReference>
<evidence type="ECO:0000313" key="2">
    <source>
        <dbReference type="EMBL" id="TCC93941.1"/>
    </source>
</evidence>
<name>A0A4R0N2A9_9SPHI</name>
<dbReference type="Gene3D" id="3.40.630.30">
    <property type="match status" value="1"/>
</dbReference>